<evidence type="ECO:0000313" key="2">
    <source>
        <dbReference type="EMBL" id="CEJ85737.1"/>
    </source>
</evidence>
<gene>
    <name evidence="2" type="ORF">VHEMI03888</name>
</gene>
<keyword evidence="1" id="KW-0812">Transmembrane</keyword>
<proteinExistence type="predicted"/>
<accession>A0A0A1STT2</accession>
<dbReference type="Proteomes" id="UP000039046">
    <property type="component" value="Unassembled WGS sequence"/>
</dbReference>
<keyword evidence="1" id="KW-1133">Transmembrane helix</keyword>
<sequence>MNFAETRVEPAPVNTTTTTTTTRIEPSIIIVTVVIFVVVIGVVIAGLFSLRQENIQKKKVATSPHRRNNSVSTMSSFNSLDLEKNPDWVLEHQRRHIIQKSLASRSASPAFDLRPPTRALTRTSSNGTLRSDWKELEAGMYAGLSSTSHPAIHAEQ</sequence>
<feature type="transmembrane region" description="Helical" evidence="1">
    <location>
        <begin position="28"/>
        <end position="50"/>
    </location>
</feature>
<protein>
    <submittedName>
        <fullName evidence="2">Uncharacterized protein</fullName>
    </submittedName>
</protein>
<organism evidence="2 3">
    <name type="scientific">[Torrubiella] hemipterigena</name>
    <dbReference type="NCBI Taxonomy" id="1531966"/>
    <lineage>
        <taxon>Eukaryota</taxon>
        <taxon>Fungi</taxon>
        <taxon>Dikarya</taxon>
        <taxon>Ascomycota</taxon>
        <taxon>Pezizomycotina</taxon>
        <taxon>Sordariomycetes</taxon>
        <taxon>Hypocreomycetidae</taxon>
        <taxon>Hypocreales</taxon>
        <taxon>Clavicipitaceae</taxon>
        <taxon>Clavicipitaceae incertae sedis</taxon>
        <taxon>'Torrubiella' clade</taxon>
    </lineage>
</organism>
<dbReference type="EMBL" id="CDHN01000002">
    <property type="protein sequence ID" value="CEJ85737.1"/>
    <property type="molecule type" value="Genomic_DNA"/>
</dbReference>
<evidence type="ECO:0000256" key="1">
    <source>
        <dbReference type="SAM" id="Phobius"/>
    </source>
</evidence>
<keyword evidence="1" id="KW-0472">Membrane</keyword>
<evidence type="ECO:0000313" key="3">
    <source>
        <dbReference type="Proteomes" id="UP000039046"/>
    </source>
</evidence>
<dbReference type="AlphaFoldDB" id="A0A0A1STT2"/>
<keyword evidence="3" id="KW-1185">Reference proteome</keyword>
<name>A0A0A1STT2_9HYPO</name>
<reference evidence="2 3" key="1">
    <citation type="journal article" date="2015" name="Genome Announc.">
        <title>Draft Genome Sequence and Gene Annotation of the Entomopathogenic Fungus Verticillium hemipterigenum.</title>
        <authorList>
            <person name="Horn F."/>
            <person name="Habel A."/>
            <person name="Scharf D.H."/>
            <person name="Dworschak J."/>
            <person name="Brakhage A.A."/>
            <person name="Guthke R."/>
            <person name="Hertweck C."/>
            <person name="Linde J."/>
        </authorList>
    </citation>
    <scope>NUCLEOTIDE SEQUENCE [LARGE SCALE GENOMIC DNA]</scope>
</reference>
<dbReference type="HOGENOM" id="CLU_1687963_0_0_1"/>